<name>A0A5B0WUF9_9GAMM</name>
<proteinExistence type="predicted"/>
<dbReference type="EMBL" id="VTUX01000006">
    <property type="protein sequence ID" value="KAA1190057.1"/>
    <property type="molecule type" value="Genomic_DNA"/>
</dbReference>
<dbReference type="AlphaFoldDB" id="A0A5B0WUF9"/>
<accession>A0A5B0WUF9</accession>
<comment type="caution">
    <text evidence="1">The sequence shown here is derived from an EMBL/GenBank/DDBJ whole genome shotgun (WGS) entry which is preliminary data.</text>
</comment>
<dbReference type="Proteomes" id="UP000323708">
    <property type="component" value="Unassembled WGS sequence"/>
</dbReference>
<evidence type="ECO:0008006" key="3">
    <source>
        <dbReference type="Google" id="ProtNLM"/>
    </source>
</evidence>
<keyword evidence="2" id="KW-1185">Reference proteome</keyword>
<organism evidence="1 2">
    <name type="scientific">Pseudohalioglobus sediminis</name>
    <dbReference type="NCBI Taxonomy" id="2606449"/>
    <lineage>
        <taxon>Bacteria</taxon>
        <taxon>Pseudomonadati</taxon>
        <taxon>Pseudomonadota</taxon>
        <taxon>Gammaproteobacteria</taxon>
        <taxon>Cellvibrionales</taxon>
        <taxon>Halieaceae</taxon>
        <taxon>Pseudohalioglobus</taxon>
    </lineage>
</organism>
<evidence type="ECO:0000313" key="2">
    <source>
        <dbReference type="Proteomes" id="UP000323708"/>
    </source>
</evidence>
<reference evidence="1 2" key="1">
    <citation type="submission" date="2019-09" db="EMBL/GenBank/DDBJ databases">
        <authorList>
            <person name="Chen X.-Y."/>
        </authorList>
    </citation>
    <scope>NUCLEOTIDE SEQUENCE [LARGE SCALE GENOMIC DNA]</scope>
    <source>
        <strain evidence="1 2">NY5</strain>
    </source>
</reference>
<dbReference type="Gene3D" id="3.40.50.300">
    <property type="entry name" value="P-loop containing nucleotide triphosphate hydrolases"/>
    <property type="match status" value="1"/>
</dbReference>
<dbReference type="SUPFAM" id="SSF52540">
    <property type="entry name" value="P-loop containing nucleoside triphosphate hydrolases"/>
    <property type="match status" value="1"/>
</dbReference>
<sequence>MPTPLIHIGFYKAASTWLQKRYFCEQFGYQRVMDSLRLQVNYLDPKEPGYQASASRARLAAQMEPIVQRGLCPVISSEGLCGDLLRGGHNQQHNARRLRDITKGDPRILLVVREQRQLLRSAYKTLVYFGESRNISRLLQPLSASESPRFHPGFLCFDRLVELYQGLFSAPAVLVLPYEMFRDNPRAFLRRIREHVGLEAVADTHFDPLPFKQKLNASDKLGFIEGQRMANRLAGNTRNDFSGRNEHNDFARVIRRIAWHKQHNRSLPVDNWLERRFHARVEALTQGVFADSNRRLQQLTGLDLAPYGYQ</sequence>
<protein>
    <recommendedName>
        <fullName evidence="3">Sulfotransferase domain-containing protein</fullName>
    </recommendedName>
</protein>
<evidence type="ECO:0000313" key="1">
    <source>
        <dbReference type="EMBL" id="KAA1190057.1"/>
    </source>
</evidence>
<gene>
    <name evidence="1" type="ORF">F0M18_13400</name>
</gene>
<dbReference type="InterPro" id="IPR027417">
    <property type="entry name" value="P-loop_NTPase"/>
</dbReference>
<dbReference type="RefSeq" id="WP_149611956.1">
    <property type="nucleotide sequence ID" value="NZ_VTUX01000006.1"/>
</dbReference>